<evidence type="ECO:0000313" key="2">
    <source>
        <dbReference type="EMBL" id="EYC27252.1"/>
    </source>
</evidence>
<reference evidence="3" key="1">
    <citation type="journal article" date="2015" name="Nat. Genet.">
        <title>The genome and transcriptome of the zoonotic hookworm Ancylostoma ceylanicum identify infection-specific gene families.</title>
        <authorList>
            <person name="Schwarz E.M."/>
            <person name="Hu Y."/>
            <person name="Antoshechkin I."/>
            <person name="Miller M.M."/>
            <person name="Sternberg P.W."/>
            <person name="Aroian R.V."/>
        </authorList>
    </citation>
    <scope>NUCLEOTIDE SEQUENCE</scope>
    <source>
        <strain evidence="3">HY135</strain>
    </source>
</reference>
<proteinExistence type="predicted"/>
<evidence type="ECO:0000313" key="3">
    <source>
        <dbReference type="Proteomes" id="UP000024635"/>
    </source>
</evidence>
<accession>A0A016VJP0</accession>
<feature type="compositionally biased region" description="Polar residues" evidence="1">
    <location>
        <begin position="14"/>
        <end position="27"/>
    </location>
</feature>
<dbReference type="Proteomes" id="UP000024635">
    <property type="component" value="Unassembled WGS sequence"/>
</dbReference>
<organism evidence="2 3">
    <name type="scientific">Ancylostoma ceylanicum</name>
    <dbReference type="NCBI Taxonomy" id="53326"/>
    <lineage>
        <taxon>Eukaryota</taxon>
        <taxon>Metazoa</taxon>
        <taxon>Ecdysozoa</taxon>
        <taxon>Nematoda</taxon>
        <taxon>Chromadorea</taxon>
        <taxon>Rhabditida</taxon>
        <taxon>Rhabditina</taxon>
        <taxon>Rhabditomorpha</taxon>
        <taxon>Strongyloidea</taxon>
        <taxon>Ancylostomatidae</taxon>
        <taxon>Ancylostomatinae</taxon>
        <taxon>Ancylostoma</taxon>
    </lineage>
</organism>
<keyword evidence="3" id="KW-1185">Reference proteome</keyword>
<dbReference type="InterPro" id="IPR049084">
    <property type="entry name" value="AceES-2"/>
</dbReference>
<comment type="caution">
    <text evidence="2">The sequence shown here is derived from an EMBL/GenBank/DDBJ whole genome shotgun (WGS) entry which is preliminary data.</text>
</comment>
<name>A0A016VJP0_9BILA</name>
<dbReference type="Gene3D" id="2.40.50.780">
    <property type="match status" value="1"/>
</dbReference>
<feature type="compositionally biased region" description="Basic residues" evidence="1">
    <location>
        <begin position="1"/>
        <end position="10"/>
    </location>
</feature>
<gene>
    <name evidence="2" type="primary">Acey_s0009.g610</name>
    <name evidence="2" type="ORF">Y032_0009g610</name>
</gene>
<sequence length="71" mass="8157">MVFRKERPRPHLQVSKTASDHGQSPETISVEECRLDVGEDYILGCKENNRDCFARPAVMLTREEQILLKNA</sequence>
<evidence type="ECO:0000256" key="1">
    <source>
        <dbReference type="SAM" id="MobiDB-lite"/>
    </source>
</evidence>
<dbReference type="AlphaFoldDB" id="A0A016VJP0"/>
<feature type="region of interest" description="Disordered" evidence="1">
    <location>
        <begin position="1"/>
        <end position="27"/>
    </location>
</feature>
<protein>
    <submittedName>
        <fullName evidence="2">Uncharacterized protein</fullName>
    </submittedName>
</protein>
<dbReference type="EMBL" id="JARK01001345">
    <property type="protein sequence ID" value="EYC27252.1"/>
    <property type="molecule type" value="Genomic_DNA"/>
</dbReference>
<dbReference type="Pfam" id="PF21556">
    <property type="entry name" value="AceES-2"/>
    <property type="match status" value="1"/>
</dbReference>